<dbReference type="AlphaFoldDB" id="A0A0G0PZ85"/>
<dbReference type="Proteomes" id="UP000034539">
    <property type="component" value="Unassembled WGS sequence"/>
</dbReference>
<feature type="domain" description="Glycosyl transferase family 1" evidence="1">
    <location>
        <begin position="175"/>
        <end position="338"/>
    </location>
</feature>
<evidence type="ECO:0000259" key="2">
    <source>
        <dbReference type="Pfam" id="PF13477"/>
    </source>
</evidence>
<feature type="domain" description="Glycosyltransferase subfamily 4-like N-terminal" evidence="2">
    <location>
        <begin position="2"/>
        <end position="137"/>
    </location>
</feature>
<evidence type="ECO:0008006" key="5">
    <source>
        <dbReference type="Google" id="ProtNLM"/>
    </source>
</evidence>
<evidence type="ECO:0000313" key="3">
    <source>
        <dbReference type="EMBL" id="KKR33243.1"/>
    </source>
</evidence>
<comment type="caution">
    <text evidence="3">The sequence shown here is derived from an EMBL/GenBank/DDBJ whole genome shotgun (WGS) entry which is preliminary data.</text>
</comment>
<evidence type="ECO:0000259" key="1">
    <source>
        <dbReference type="Pfam" id="PF00534"/>
    </source>
</evidence>
<organism evidence="3 4">
    <name type="scientific">Candidatus Gottesmanbacteria bacterium GW2011_GWC2_39_8</name>
    <dbReference type="NCBI Taxonomy" id="1618450"/>
    <lineage>
        <taxon>Bacteria</taxon>
        <taxon>Candidatus Gottesmaniibacteriota</taxon>
    </lineage>
</organism>
<dbReference type="Pfam" id="PF13477">
    <property type="entry name" value="Glyco_trans_4_2"/>
    <property type="match status" value="1"/>
</dbReference>
<accession>A0A0G0PZ85</accession>
<proteinExistence type="predicted"/>
<dbReference type="Pfam" id="PF00534">
    <property type="entry name" value="Glycos_transf_1"/>
    <property type="match status" value="1"/>
</dbReference>
<dbReference type="CDD" id="cd03801">
    <property type="entry name" value="GT4_PimA-like"/>
    <property type="match status" value="1"/>
</dbReference>
<dbReference type="EMBL" id="LBXN01000020">
    <property type="protein sequence ID" value="KKR33243.1"/>
    <property type="molecule type" value="Genomic_DNA"/>
</dbReference>
<dbReference type="PANTHER" id="PTHR12526">
    <property type="entry name" value="GLYCOSYLTRANSFERASE"/>
    <property type="match status" value="1"/>
</dbReference>
<name>A0A0G0PZ85_9BACT</name>
<dbReference type="Gene3D" id="3.40.50.2000">
    <property type="entry name" value="Glycogen Phosphorylase B"/>
    <property type="match status" value="2"/>
</dbReference>
<dbReference type="GO" id="GO:0016757">
    <property type="term" value="F:glycosyltransferase activity"/>
    <property type="evidence" value="ECO:0007669"/>
    <property type="project" value="InterPro"/>
</dbReference>
<dbReference type="InterPro" id="IPR028098">
    <property type="entry name" value="Glyco_trans_4-like_N"/>
</dbReference>
<evidence type="ECO:0000313" key="4">
    <source>
        <dbReference type="Proteomes" id="UP000034539"/>
    </source>
</evidence>
<reference evidence="3 4" key="1">
    <citation type="journal article" date="2015" name="Nature">
        <title>rRNA introns, odd ribosomes, and small enigmatic genomes across a large radiation of phyla.</title>
        <authorList>
            <person name="Brown C.T."/>
            <person name="Hug L.A."/>
            <person name="Thomas B.C."/>
            <person name="Sharon I."/>
            <person name="Castelle C.J."/>
            <person name="Singh A."/>
            <person name="Wilkins M.J."/>
            <person name="Williams K.H."/>
            <person name="Banfield J.F."/>
        </authorList>
    </citation>
    <scope>NUCLEOTIDE SEQUENCE [LARGE SCALE GENOMIC DNA]</scope>
</reference>
<sequence>MKIAYLSRGNSVHDQRLLEKMIDRGHMVYFISYFPSERVNVRGVENYHYDYTSMHRFPKFILLQTALHLRKLLKRIRPDVLHTGWVQDHGFIGALSGFHPILSMPWGSDVLIRPYDSVWAMWITRFTLRRAGMIACDAWSVKEQVIKLSGCSSNKIVVFPVGIDLRTFHPESSSEVRKRLGWDDKKVLICTRNFDIKVHGVEYFILAIPPVLERYPDVRVILVGSGPLEHEYRKLVSKLGLDDVVHFAGWLNEIQMAEHLNAADIYVSTSLSDGTSCSLLEAMACGLPVVVTDVPSYFEWIEDGGNGYIVPRKDIEQLVKAIITLLENPGLQREMGSRNLQIANDRADWDKNFGILEGIYKKLAAAY</sequence>
<gene>
    <name evidence="3" type="ORF">UT63_C0020G0013</name>
</gene>
<dbReference type="SUPFAM" id="SSF53756">
    <property type="entry name" value="UDP-Glycosyltransferase/glycogen phosphorylase"/>
    <property type="match status" value="1"/>
</dbReference>
<protein>
    <recommendedName>
        <fullName evidence="5">Glycosyltransferase</fullName>
    </recommendedName>
</protein>
<dbReference type="InterPro" id="IPR001296">
    <property type="entry name" value="Glyco_trans_1"/>
</dbReference>